<dbReference type="Pfam" id="PF00027">
    <property type="entry name" value="cNMP_binding"/>
    <property type="match status" value="1"/>
</dbReference>
<reference evidence="2 3" key="1">
    <citation type="submission" date="2022-10" db="EMBL/GenBank/DDBJ databases">
        <title>Comparative genomics and taxonomic characterization of three novel marine species of genus Reichenbachiella exhibiting antioxidant and polysaccharide degradation activities.</title>
        <authorList>
            <person name="Muhammad N."/>
            <person name="Lee Y.-J."/>
            <person name="Ko J."/>
            <person name="Kim S.-G."/>
        </authorList>
    </citation>
    <scope>NUCLEOTIDE SEQUENCE [LARGE SCALE GENOMIC DNA]</scope>
    <source>
        <strain evidence="2 3">ABR2-5</strain>
    </source>
</reference>
<protein>
    <submittedName>
        <fullName evidence="2">Crp/Fnr family transcriptional regulator</fullName>
    </submittedName>
</protein>
<comment type="caution">
    <text evidence="2">The sequence shown here is derived from an EMBL/GenBank/DDBJ whole genome shotgun (WGS) entry which is preliminary data.</text>
</comment>
<dbReference type="InterPro" id="IPR000595">
    <property type="entry name" value="cNMP-bd_dom"/>
</dbReference>
<dbReference type="SUPFAM" id="SSF51206">
    <property type="entry name" value="cAMP-binding domain-like"/>
    <property type="match status" value="1"/>
</dbReference>
<dbReference type="EMBL" id="JAOYOD010000001">
    <property type="protein sequence ID" value="MCV9389057.1"/>
    <property type="molecule type" value="Genomic_DNA"/>
</dbReference>
<keyword evidence="3" id="KW-1185">Reference proteome</keyword>
<dbReference type="PROSITE" id="PS50042">
    <property type="entry name" value="CNMP_BINDING_3"/>
    <property type="match status" value="1"/>
</dbReference>
<gene>
    <name evidence="2" type="ORF">N7U62_20455</name>
</gene>
<proteinExistence type="predicted"/>
<evidence type="ECO:0000313" key="3">
    <source>
        <dbReference type="Proteomes" id="UP001300692"/>
    </source>
</evidence>
<feature type="domain" description="Cyclic nucleotide-binding" evidence="1">
    <location>
        <begin position="11"/>
        <end position="113"/>
    </location>
</feature>
<name>A0ABT3CZJ5_9BACT</name>
<evidence type="ECO:0000259" key="1">
    <source>
        <dbReference type="PROSITE" id="PS50042"/>
    </source>
</evidence>
<evidence type="ECO:0000313" key="2">
    <source>
        <dbReference type="EMBL" id="MCV9389057.1"/>
    </source>
</evidence>
<dbReference type="Gene3D" id="2.60.120.10">
    <property type="entry name" value="Jelly Rolls"/>
    <property type="match status" value="1"/>
</dbReference>
<organism evidence="2 3">
    <name type="scientific">Reichenbachiella ulvae</name>
    <dbReference type="NCBI Taxonomy" id="2980104"/>
    <lineage>
        <taxon>Bacteria</taxon>
        <taxon>Pseudomonadati</taxon>
        <taxon>Bacteroidota</taxon>
        <taxon>Cytophagia</taxon>
        <taxon>Cytophagales</taxon>
        <taxon>Reichenbachiellaceae</taxon>
        <taxon>Reichenbachiella</taxon>
    </lineage>
</organism>
<sequence>MRNFEGIIQEYFGQMSREELAIIRSYFKDEELKRNDFFTKSQQYCHRLSLVKSGILRVFTLSEGKEVTQWISTENYLMTEIAGFFFDQPNRWSIQALTDTSLLTITKTDYQKLCEEFPKWHEIEKRFLAKCFMMLENRVFTHLSMSAEKRYELYYEQNKALFNQVPLQYIASVLGMSAETFSRIRKKQAEGQD</sequence>
<dbReference type="Proteomes" id="UP001300692">
    <property type="component" value="Unassembled WGS sequence"/>
</dbReference>
<accession>A0ABT3CZJ5</accession>
<dbReference type="InterPro" id="IPR018490">
    <property type="entry name" value="cNMP-bd_dom_sf"/>
</dbReference>
<dbReference type="RefSeq" id="WP_264139967.1">
    <property type="nucleotide sequence ID" value="NZ_JAOYOD010000001.1"/>
</dbReference>
<dbReference type="InterPro" id="IPR014710">
    <property type="entry name" value="RmlC-like_jellyroll"/>
</dbReference>